<dbReference type="OrthoDB" id="10251365at2759"/>
<organism evidence="2 3">
    <name type="scientific">Giardia intestinalis (strain P15)</name>
    <name type="common">Giardia lamblia</name>
    <dbReference type="NCBI Taxonomy" id="658858"/>
    <lineage>
        <taxon>Eukaryota</taxon>
        <taxon>Metamonada</taxon>
        <taxon>Diplomonadida</taxon>
        <taxon>Hexamitidae</taxon>
        <taxon>Giardiinae</taxon>
        <taxon>Giardia</taxon>
    </lineage>
</organism>
<dbReference type="OMA" id="SYMSNSP"/>
<feature type="region of interest" description="Disordered" evidence="1">
    <location>
        <begin position="1"/>
        <end position="23"/>
    </location>
</feature>
<gene>
    <name evidence="2" type="ORF">GLP15_3974</name>
</gene>
<dbReference type="Proteomes" id="UP000008974">
    <property type="component" value="Unassembled WGS sequence"/>
</dbReference>
<name>E1F1U5_GIAIA</name>
<proteinExistence type="predicted"/>
<accession>E1F1U5</accession>
<comment type="caution">
    <text evidence="2">The sequence shown here is derived from an EMBL/GenBank/DDBJ whole genome shotgun (WGS) entry which is preliminary data.</text>
</comment>
<evidence type="ECO:0000313" key="3">
    <source>
        <dbReference type="Proteomes" id="UP000008974"/>
    </source>
</evidence>
<evidence type="ECO:0000256" key="1">
    <source>
        <dbReference type="SAM" id="MobiDB-lite"/>
    </source>
</evidence>
<reference evidence="2 3" key="1">
    <citation type="journal article" date="2010" name="BMC Genomics">
        <title>Genome analysis and comparative genomics of a Giardia intestinalis assemblage E isolate.</title>
        <authorList>
            <person name="Jerlstrom-Hultqvist J."/>
            <person name="Franzen O."/>
            <person name="Ankarklev J."/>
            <person name="Xu F."/>
            <person name="Nohynkova E."/>
            <person name="Andersson J.O."/>
            <person name="Svard S.G."/>
            <person name="Andersson B."/>
        </authorList>
    </citation>
    <scope>NUCLEOTIDE SEQUENCE [LARGE SCALE GENOMIC DNA]</scope>
    <source>
        <strain evidence="2 3">P15</strain>
    </source>
</reference>
<dbReference type="VEuPathDB" id="GiardiaDB:GLP15_3974"/>
<evidence type="ECO:0000313" key="2">
    <source>
        <dbReference type="EMBL" id="EFO63560.1"/>
    </source>
</evidence>
<dbReference type="AlphaFoldDB" id="E1F1U5"/>
<dbReference type="EMBL" id="ACVC01000126">
    <property type="protein sequence ID" value="EFO63560.1"/>
    <property type="molecule type" value="Genomic_DNA"/>
</dbReference>
<protein>
    <submittedName>
        <fullName evidence="2">Uncharacterized protein</fullName>
    </submittedName>
</protein>
<sequence length="129" mass="14459">MSKVGRRWGDSTPGPGPKYLPNLVRKSSPQYLFSTANRFPYPENEQNQVNSLSYRPNHFVCSQYNFGTLSNSPKLYTTDKFNGVHHTSSGPGPAGYFPNTRYTLKTLGSSYMSSSPATRNSYILNSPFF</sequence>